<sequence length="191" mass="23270">MYKIQDWNIFINIKRYDQIIKIEHYQIGRYLGIFERIHKDDVIENSGLNQNCLKYGKWMDYYEIYREQNGSKIENGKLFQKIQLKIYNERGLSMKFWLIYRQILDVIHKLHLGTQNWIMGYNFSIKQLLLWIELSYTFQDMNQQLISGIYDKVKKIGKWIETKNQAQASILLKYKFISNNFNSQIFQDLNR</sequence>
<dbReference type="AlphaFoldDB" id="A0A8S1Q161"/>
<evidence type="ECO:0000313" key="1">
    <source>
        <dbReference type="EMBL" id="CAD8108659.1"/>
    </source>
</evidence>
<reference evidence="1" key="1">
    <citation type="submission" date="2021-01" db="EMBL/GenBank/DDBJ databases">
        <authorList>
            <consortium name="Genoscope - CEA"/>
            <person name="William W."/>
        </authorList>
    </citation>
    <scope>NUCLEOTIDE SEQUENCE</scope>
</reference>
<dbReference type="EMBL" id="CAJJDN010000091">
    <property type="protein sequence ID" value="CAD8108659.1"/>
    <property type="molecule type" value="Genomic_DNA"/>
</dbReference>
<accession>A0A8S1Q161</accession>
<organism evidence="1 2">
    <name type="scientific">Paramecium sonneborni</name>
    <dbReference type="NCBI Taxonomy" id="65129"/>
    <lineage>
        <taxon>Eukaryota</taxon>
        <taxon>Sar</taxon>
        <taxon>Alveolata</taxon>
        <taxon>Ciliophora</taxon>
        <taxon>Intramacronucleata</taxon>
        <taxon>Oligohymenophorea</taxon>
        <taxon>Peniculida</taxon>
        <taxon>Parameciidae</taxon>
        <taxon>Paramecium</taxon>
    </lineage>
</organism>
<keyword evidence="2" id="KW-1185">Reference proteome</keyword>
<gene>
    <name evidence="1" type="ORF">PSON_ATCC_30995.1.T0910185</name>
</gene>
<protein>
    <submittedName>
        <fullName evidence="1">Uncharacterized protein</fullName>
    </submittedName>
</protein>
<dbReference type="Proteomes" id="UP000692954">
    <property type="component" value="Unassembled WGS sequence"/>
</dbReference>
<name>A0A8S1Q161_9CILI</name>
<evidence type="ECO:0000313" key="2">
    <source>
        <dbReference type="Proteomes" id="UP000692954"/>
    </source>
</evidence>
<comment type="caution">
    <text evidence="1">The sequence shown here is derived from an EMBL/GenBank/DDBJ whole genome shotgun (WGS) entry which is preliminary data.</text>
</comment>
<proteinExistence type="predicted"/>